<keyword evidence="1" id="KW-0732">Signal</keyword>
<evidence type="ECO:0000313" key="2">
    <source>
        <dbReference type="EMBL" id="RPJ68651.1"/>
    </source>
</evidence>
<reference evidence="2 3" key="1">
    <citation type="submission" date="2018-11" db="EMBL/GenBank/DDBJ databases">
        <authorList>
            <person name="Ye M.-Q."/>
            <person name="Du Z.-J."/>
        </authorList>
    </citation>
    <scope>NUCLEOTIDE SEQUENCE [LARGE SCALE GENOMIC DNA]</scope>
    <source>
        <strain evidence="2 3">U0105</strain>
    </source>
</reference>
<sequence>MKTLLSLALTLTLATAPAFASVQNDSQKSKKKVNTSLRVIMQQKSLQSDTRRSAIEQRSLLNRKLPYMRTQA</sequence>
<evidence type="ECO:0000256" key="1">
    <source>
        <dbReference type="SAM" id="SignalP"/>
    </source>
</evidence>
<protein>
    <submittedName>
        <fullName evidence="2">Uncharacterized protein</fullName>
    </submittedName>
</protein>
<accession>A0A3N5YQV2</accession>
<dbReference type="EMBL" id="RPOK01000001">
    <property type="protein sequence ID" value="RPJ68651.1"/>
    <property type="molecule type" value="Genomic_DNA"/>
</dbReference>
<comment type="caution">
    <text evidence="2">The sequence shown here is derived from an EMBL/GenBank/DDBJ whole genome shotgun (WGS) entry which is preliminary data.</text>
</comment>
<proteinExistence type="predicted"/>
<feature type="signal peptide" evidence="1">
    <location>
        <begin position="1"/>
        <end position="20"/>
    </location>
</feature>
<keyword evidence="3" id="KW-1185">Reference proteome</keyword>
<dbReference type="AlphaFoldDB" id="A0A3N5YQV2"/>
<name>A0A3N5YQV2_9ALTE</name>
<gene>
    <name evidence="2" type="ORF">DRW07_04440</name>
</gene>
<dbReference type="RefSeq" id="WP_124026652.1">
    <property type="nucleotide sequence ID" value="NZ_JBHRSN010000005.1"/>
</dbReference>
<evidence type="ECO:0000313" key="3">
    <source>
        <dbReference type="Proteomes" id="UP000275281"/>
    </source>
</evidence>
<feature type="chain" id="PRO_5018290644" evidence="1">
    <location>
        <begin position="21"/>
        <end position="72"/>
    </location>
</feature>
<organism evidence="2 3">
    <name type="scientific">Alteromonas sediminis</name>
    <dbReference type="NCBI Taxonomy" id="2259342"/>
    <lineage>
        <taxon>Bacteria</taxon>
        <taxon>Pseudomonadati</taxon>
        <taxon>Pseudomonadota</taxon>
        <taxon>Gammaproteobacteria</taxon>
        <taxon>Alteromonadales</taxon>
        <taxon>Alteromonadaceae</taxon>
        <taxon>Alteromonas/Salinimonas group</taxon>
        <taxon>Alteromonas</taxon>
    </lineage>
</organism>
<dbReference type="Proteomes" id="UP000275281">
    <property type="component" value="Unassembled WGS sequence"/>
</dbReference>